<protein>
    <submittedName>
        <fullName evidence="2">DUF3592 domain-containing protein</fullName>
    </submittedName>
</protein>
<keyword evidence="3" id="KW-1185">Reference proteome</keyword>
<reference evidence="3" key="1">
    <citation type="submission" date="2019-09" db="EMBL/GenBank/DDBJ databases">
        <title>Isolation and complete genome sequencing of Methylocystis species.</title>
        <authorList>
            <person name="Rumah B.L."/>
            <person name="Stead C.E."/>
            <person name="Stevens B.C."/>
            <person name="Minton N.P."/>
            <person name="Grosse-Honebrink A."/>
            <person name="Zhang Y."/>
        </authorList>
    </citation>
    <scope>NUCLEOTIDE SEQUENCE [LARGE SCALE GENOMIC DNA]</scope>
    <source>
        <strain evidence="3">BRCS1</strain>
    </source>
</reference>
<name>A0ABX6EII7_9HYPH</name>
<evidence type="ECO:0000256" key="1">
    <source>
        <dbReference type="SAM" id="Phobius"/>
    </source>
</evidence>
<evidence type="ECO:0000313" key="2">
    <source>
        <dbReference type="EMBL" id="QGM94247.1"/>
    </source>
</evidence>
<dbReference type="RefSeq" id="WP_154452229.1">
    <property type="nucleotide sequence ID" value="NZ_CP044328.1"/>
</dbReference>
<keyword evidence="1" id="KW-0812">Transmembrane</keyword>
<reference evidence="2 3" key="2">
    <citation type="journal article" date="2021" name="AMB Express">
        <title>Isolation and characterisation of Methylocystis spp. for poly-3-hydroxybutyrate production using waste methane feedstocks.</title>
        <authorList>
            <person name="Rumah B.L."/>
            <person name="Stead C.E."/>
            <person name="Claxton Stevens B.H."/>
            <person name="Minton N.P."/>
            <person name="Grosse-Honebrink A."/>
            <person name="Zhang Y."/>
        </authorList>
    </citation>
    <scope>NUCLEOTIDE SEQUENCE [LARGE SCALE GENOMIC DNA]</scope>
    <source>
        <strain evidence="2 3">BRCS1</strain>
    </source>
</reference>
<dbReference type="Proteomes" id="UP000424673">
    <property type="component" value="Chromosome"/>
</dbReference>
<dbReference type="EMBL" id="CP044328">
    <property type="protein sequence ID" value="QGM94247.1"/>
    <property type="molecule type" value="Genomic_DNA"/>
</dbReference>
<keyword evidence="1" id="KW-0472">Membrane</keyword>
<proteinExistence type="predicted"/>
<feature type="transmembrane region" description="Helical" evidence="1">
    <location>
        <begin position="30"/>
        <end position="49"/>
    </location>
</feature>
<feature type="transmembrane region" description="Helical" evidence="1">
    <location>
        <begin position="145"/>
        <end position="165"/>
    </location>
</feature>
<accession>A0ABX6EII7</accession>
<keyword evidence="1" id="KW-1133">Transmembrane helix</keyword>
<evidence type="ECO:0000313" key="3">
    <source>
        <dbReference type="Proteomes" id="UP000424673"/>
    </source>
</evidence>
<gene>
    <name evidence="2" type="ORF">F7D13_09515</name>
</gene>
<organism evidence="2 3">
    <name type="scientific">Methylocystis rosea</name>
    <dbReference type="NCBI Taxonomy" id="173366"/>
    <lineage>
        <taxon>Bacteria</taxon>
        <taxon>Pseudomonadati</taxon>
        <taxon>Pseudomonadota</taxon>
        <taxon>Alphaproteobacteria</taxon>
        <taxon>Hyphomicrobiales</taxon>
        <taxon>Methylocystaceae</taxon>
        <taxon>Methylocystis</taxon>
    </lineage>
</organism>
<sequence>MTDHWLPPPELRQPRPRKVVRSRRFFREQAIFVALCVGVAAALLGTTTYTKLREQALSLRGVTVEGRVIGQTEQSARRTNFESISYEFITLTGEAVSSWDNVARSYFDQLSRGSRVSIVYDPLDPSLSSVRYPRMEETFFPHRSFRFSGGIAAGLLALCVFSILLSHRLYLKEKQLLEQGAAVQANIINIRWHSFLGQTWATIKYRLREDGAQQLPREGSISAPSAEALDKAVQSILSNPTALIDSTDRKRCILYPTEFDKATVLPST</sequence>